<feature type="chain" id="PRO_5019574574" description="Non-specific phospholipase C1" evidence="6">
    <location>
        <begin position="26"/>
        <end position="562"/>
    </location>
</feature>
<evidence type="ECO:0000256" key="3">
    <source>
        <dbReference type="ARBA" id="ARBA00022525"/>
    </source>
</evidence>
<dbReference type="InterPro" id="IPR017850">
    <property type="entry name" value="Alkaline_phosphatase_core_sf"/>
</dbReference>
<comment type="similarity">
    <text evidence="2">Belongs to the bacterial phospholipase C family.</text>
</comment>
<dbReference type="Proteomes" id="UP000289738">
    <property type="component" value="Chromosome B01"/>
</dbReference>
<evidence type="ECO:0000256" key="5">
    <source>
        <dbReference type="ARBA" id="ARBA00022801"/>
    </source>
</evidence>
<keyword evidence="4 6" id="KW-0732">Signal</keyword>
<accession>A0A445AMZ1</accession>
<protein>
    <recommendedName>
        <fullName evidence="9">Non-specific phospholipase C1</fullName>
    </recommendedName>
</protein>
<dbReference type="AlphaFoldDB" id="A0A445AMZ1"/>
<keyword evidence="8" id="KW-1185">Reference proteome</keyword>
<dbReference type="Gene3D" id="3.40.720.10">
    <property type="entry name" value="Alkaline Phosphatase, subunit A"/>
    <property type="match status" value="2"/>
</dbReference>
<sequence length="562" mass="63066">MNLRRSPFPLPTLLLLFLLLSPISATTTANLHRKKTHKINGPIKTVVVLVMENRSFDHVLGWLKKTRPDIDGLTGTESNRITANDLSSPSIPVTDDAIFIDSDPGHSFQAIREQIFGSNDTSANPAPMNGFAQQAENQLKGMSRTVMSGFKPERLPIYTELANEFGVFDKWFASVPASTQPNRFYVHSATSHGAMSNVRKDLIEGFPQRTIFDSLNDNGLTFGIYYQNIPATLFFKSLRKIKNVVNFHSYALKFKSHAKKGKLPNYVVVEQRYFDVKLSPANDDHPSHDVAEGQRFVKEVYEILRKSPQWKEMAILITYDEHGGFYDHVPTPVEGVPNPDGIIGPDPYYFRFNRLGVRVPTFLISPWIEKGTVIHEPDGPTPTSQYEHSSVPATVKKLFNLNSNFLTKRDAWAGTFEKYFNIRDTSRDDCPETLADVSSDLRPFGAREDTSLSEFQVELIQLASQLNGDHVLNSYPNIGKTMTVREANKYAEDAVKRFLEAGKAALKAGANESAIVTMRPSLTSRVPVEAHHGAPYPSLKCIGGLARKQRSHELRSQLWMQP</sequence>
<dbReference type="FunFam" id="3.40.720.10:FF:000028">
    <property type="entry name" value="Non-specific phospholipase C1"/>
    <property type="match status" value="1"/>
</dbReference>
<dbReference type="STRING" id="3818.A0A445AMZ1"/>
<dbReference type="EMBL" id="SDMP01000011">
    <property type="protein sequence ID" value="RYR27765.1"/>
    <property type="molecule type" value="Genomic_DNA"/>
</dbReference>
<evidence type="ECO:0000313" key="7">
    <source>
        <dbReference type="EMBL" id="RYR27765.1"/>
    </source>
</evidence>
<evidence type="ECO:0000313" key="8">
    <source>
        <dbReference type="Proteomes" id="UP000289738"/>
    </source>
</evidence>
<feature type="signal peptide" evidence="6">
    <location>
        <begin position="1"/>
        <end position="25"/>
    </location>
</feature>
<keyword evidence="5" id="KW-0378">Hydrolase</keyword>
<gene>
    <name evidence="7" type="ORF">Ahy_B01g051815</name>
</gene>
<dbReference type="GO" id="GO:0042578">
    <property type="term" value="F:phosphoric ester hydrolase activity"/>
    <property type="evidence" value="ECO:0007669"/>
    <property type="project" value="UniProtKB-ARBA"/>
</dbReference>
<evidence type="ECO:0008006" key="9">
    <source>
        <dbReference type="Google" id="ProtNLM"/>
    </source>
</evidence>
<evidence type="ECO:0000256" key="1">
    <source>
        <dbReference type="ARBA" id="ARBA00004613"/>
    </source>
</evidence>
<dbReference type="PANTHER" id="PTHR31956:SF1">
    <property type="entry name" value="NON-SPECIFIC PHOSPHOLIPASE C1"/>
    <property type="match status" value="1"/>
</dbReference>
<dbReference type="GO" id="GO:0005576">
    <property type="term" value="C:extracellular region"/>
    <property type="evidence" value="ECO:0007669"/>
    <property type="project" value="UniProtKB-SubCell"/>
</dbReference>
<comment type="caution">
    <text evidence="7">The sequence shown here is derived from an EMBL/GenBank/DDBJ whole genome shotgun (WGS) entry which is preliminary data.</text>
</comment>
<dbReference type="SUPFAM" id="SSF53649">
    <property type="entry name" value="Alkaline phosphatase-like"/>
    <property type="match status" value="1"/>
</dbReference>
<comment type="subcellular location">
    <subcellularLocation>
        <location evidence="1">Secreted</location>
    </subcellularLocation>
</comment>
<dbReference type="InterPro" id="IPR007312">
    <property type="entry name" value="Phosphoesterase"/>
</dbReference>
<evidence type="ECO:0000256" key="6">
    <source>
        <dbReference type="SAM" id="SignalP"/>
    </source>
</evidence>
<keyword evidence="3" id="KW-0964">Secreted</keyword>
<dbReference type="PANTHER" id="PTHR31956">
    <property type="entry name" value="NON-SPECIFIC PHOSPHOLIPASE C4-RELATED"/>
    <property type="match status" value="1"/>
</dbReference>
<proteinExistence type="inferred from homology"/>
<reference evidence="7 8" key="1">
    <citation type="submission" date="2019-01" db="EMBL/GenBank/DDBJ databases">
        <title>Sequencing of cultivated peanut Arachis hypogaea provides insights into genome evolution and oil improvement.</title>
        <authorList>
            <person name="Chen X."/>
        </authorList>
    </citation>
    <scope>NUCLEOTIDE SEQUENCE [LARGE SCALE GENOMIC DNA]</scope>
    <source>
        <strain evidence="8">cv. Fuhuasheng</strain>
        <tissue evidence="7">Leaves</tissue>
    </source>
</reference>
<dbReference type="GO" id="GO:0009395">
    <property type="term" value="P:phospholipid catabolic process"/>
    <property type="evidence" value="ECO:0007669"/>
    <property type="project" value="TreeGrafter"/>
</dbReference>
<dbReference type="Pfam" id="PF04185">
    <property type="entry name" value="Phosphoesterase"/>
    <property type="match status" value="1"/>
</dbReference>
<evidence type="ECO:0000256" key="4">
    <source>
        <dbReference type="ARBA" id="ARBA00022729"/>
    </source>
</evidence>
<evidence type="ECO:0000256" key="2">
    <source>
        <dbReference type="ARBA" id="ARBA00009717"/>
    </source>
</evidence>
<organism evidence="7 8">
    <name type="scientific">Arachis hypogaea</name>
    <name type="common">Peanut</name>
    <dbReference type="NCBI Taxonomy" id="3818"/>
    <lineage>
        <taxon>Eukaryota</taxon>
        <taxon>Viridiplantae</taxon>
        <taxon>Streptophyta</taxon>
        <taxon>Embryophyta</taxon>
        <taxon>Tracheophyta</taxon>
        <taxon>Spermatophyta</taxon>
        <taxon>Magnoliopsida</taxon>
        <taxon>eudicotyledons</taxon>
        <taxon>Gunneridae</taxon>
        <taxon>Pentapetalae</taxon>
        <taxon>rosids</taxon>
        <taxon>fabids</taxon>
        <taxon>Fabales</taxon>
        <taxon>Fabaceae</taxon>
        <taxon>Papilionoideae</taxon>
        <taxon>50 kb inversion clade</taxon>
        <taxon>dalbergioids sensu lato</taxon>
        <taxon>Dalbergieae</taxon>
        <taxon>Pterocarpus clade</taxon>
        <taxon>Arachis</taxon>
    </lineage>
</organism>
<dbReference type="FunFam" id="3.40.720.10:FF:000011">
    <property type="entry name" value="Non-specific phospholipase C1"/>
    <property type="match status" value="1"/>
</dbReference>
<name>A0A445AMZ1_ARAHY</name>